<feature type="compositionally biased region" description="Basic residues" evidence="9">
    <location>
        <begin position="389"/>
        <end position="400"/>
    </location>
</feature>
<evidence type="ECO:0000256" key="6">
    <source>
        <dbReference type="ARBA" id="ARBA00023187"/>
    </source>
</evidence>
<feature type="domain" description="CBF1-interacting co-repressor CIR N-terminal" evidence="10">
    <location>
        <begin position="1"/>
        <end position="31"/>
    </location>
</feature>
<feature type="coiled-coil region" evidence="8">
    <location>
        <begin position="7"/>
        <end position="34"/>
    </location>
</feature>
<sequence length="561" mass="66210">MKNMEKVWKAEQQDSREKKKIAELKKEIEMEKDREDIKKYAMEQGVIEKKDDKKLDWMYKGPNQMVDREDYLLGKPIDKSFEQLARVEKDVTAATQNPTSKNHVEHECIPPSLRFFSGNEQVDLARKMQEDPLYAIKKKEMETRSQLLKNPVKLKQLQQLLEQQQEQSKKMKTEKKISKNQTKRKRKDKKMKKRKEDIDSDDEAQLDLLLAAKYKKLKERISDKDLIKSVKRVKKRKQKKKLKKKNDGSSSESQSDERSEEDSSDEETKGYKKRKSKESICQIKKHGKTKKKKHGFPSAEGRAAAVAEEEETAAAGEEEEHQKEERKRKKHGTRSSSSEESNYNRSVVVGKRKSRTHKRNSSSSRSNSSSSNSRDSSSDDRREKDRSSFRSRSRRRRSRNKEREDSRRDINYHIQTTTLNAEDRHRTVSNRESTHKRETVNSGEVTRKKYYNEDRRRRNEDGKRNPAKEQKQALTEEEKERRRQEMIENATWRDKEREQNVKKYREEEKQEMDSGKVYSQDFVRKQLAVAAEVGTVASRIKANINNIQRSGRAMDTNFAKR</sequence>
<feature type="compositionally biased region" description="Low complexity" evidence="9">
    <location>
        <begin position="361"/>
        <end position="375"/>
    </location>
</feature>
<gene>
    <name evidence="12" type="primary">LOC108631610</name>
</gene>
<evidence type="ECO:0000256" key="1">
    <source>
        <dbReference type="ARBA" id="ARBA00004123"/>
    </source>
</evidence>
<protein>
    <submittedName>
        <fullName evidence="12">Pre-mRNA-splicing factor CWC25 homolog isoform X2</fullName>
    </submittedName>
</protein>
<accession>A0AAJ7JER3</accession>
<evidence type="ECO:0000256" key="5">
    <source>
        <dbReference type="ARBA" id="ARBA00023054"/>
    </source>
</evidence>
<keyword evidence="3" id="KW-0507">mRNA processing</keyword>
<evidence type="ECO:0000256" key="4">
    <source>
        <dbReference type="ARBA" id="ARBA00022728"/>
    </source>
</evidence>
<keyword evidence="6" id="KW-0508">mRNA splicing</keyword>
<dbReference type="Pfam" id="PF10197">
    <property type="entry name" value="Cir_N"/>
    <property type="match status" value="1"/>
</dbReference>
<comment type="similarity">
    <text evidence="2">Belongs to the CWC25 family.</text>
</comment>
<dbReference type="InterPro" id="IPR051376">
    <property type="entry name" value="CWC25_splicing_factor"/>
</dbReference>
<evidence type="ECO:0000313" key="12">
    <source>
        <dbReference type="RefSeq" id="XP_017891144.1"/>
    </source>
</evidence>
<dbReference type="GO" id="GO:0005684">
    <property type="term" value="C:U2-type spliceosomal complex"/>
    <property type="evidence" value="ECO:0007669"/>
    <property type="project" value="TreeGrafter"/>
</dbReference>
<feature type="compositionally biased region" description="Basic and acidic residues" evidence="9">
    <location>
        <begin position="167"/>
        <end position="177"/>
    </location>
</feature>
<dbReference type="Proteomes" id="UP000694925">
    <property type="component" value="Unplaced"/>
</dbReference>
<comment type="subcellular location">
    <subcellularLocation>
        <location evidence="1">Nucleus</location>
    </subcellularLocation>
</comment>
<proteinExistence type="inferred from homology"/>
<dbReference type="Pfam" id="PF12542">
    <property type="entry name" value="CWC25"/>
    <property type="match status" value="1"/>
</dbReference>
<feature type="compositionally biased region" description="Basic and acidic residues" evidence="9">
    <location>
        <begin position="432"/>
        <end position="514"/>
    </location>
</feature>
<dbReference type="RefSeq" id="XP_017891144.1">
    <property type="nucleotide sequence ID" value="XM_018035655.2"/>
</dbReference>
<reference evidence="12" key="1">
    <citation type="submission" date="2025-08" db="UniProtKB">
        <authorList>
            <consortium name="RefSeq"/>
        </authorList>
    </citation>
    <scope>IDENTIFICATION</scope>
    <source>
        <tissue evidence="12">Whole body</tissue>
    </source>
</reference>
<dbReference type="PANTHER" id="PTHR16196">
    <property type="entry name" value="CELL CYCLE CONTROL PROTEIN CWF25"/>
    <property type="match status" value="1"/>
</dbReference>
<dbReference type="PANTHER" id="PTHR16196:SF0">
    <property type="entry name" value="PRE-MRNA-SPLICING FACTOR CWC25 HOMOLOG"/>
    <property type="match status" value="1"/>
</dbReference>
<evidence type="ECO:0000256" key="7">
    <source>
        <dbReference type="ARBA" id="ARBA00023242"/>
    </source>
</evidence>
<dbReference type="InterPro" id="IPR019339">
    <property type="entry name" value="CIR_N_dom"/>
</dbReference>
<feature type="compositionally biased region" description="Basic and acidic residues" evidence="9">
    <location>
        <begin position="376"/>
        <end position="388"/>
    </location>
</feature>
<organism evidence="11 12">
    <name type="scientific">Ceratina calcarata</name>
    <dbReference type="NCBI Taxonomy" id="156304"/>
    <lineage>
        <taxon>Eukaryota</taxon>
        <taxon>Metazoa</taxon>
        <taxon>Ecdysozoa</taxon>
        <taxon>Arthropoda</taxon>
        <taxon>Hexapoda</taxon>
        <taxon>Insecta</taxon>
        <taxon>Pterygota</taxon>
        <taxon>Neoptera</taxon>
        <taxon>Endopterygota</taxon>
        <taxon>Hymenoptera</taxon>
        <taxon>Apocrita</taxon>
        <taxon>Aculeata</taxon>
        <taxon>Apoidea</taxon>
        <taxon>Anthophila</taxon>
        <taxon>Apidae</taxon>
        <taxon>Ceratina</taxon>
        <taxon>Zadontomerus</taxon>
    </lineage>
</organism>
<evidence type="ECO:0000256" key="8">
    <source>
        <dbReference type="SAM" id="Coils"/>
    </source>
</evidence>
<evidence type="ECO:0000313" key="11">
    <source>
        <dbReference type="Proteomes" id="UP000694925"/>
    </source>
</evidence>
<keyword evidence="5 8" id="KW-0175">Coiled coil</keyword>
<evidence type="ECO:0000256" key="2">
    <source>
        <dbReference type="ARBA" id="ARBA00006695"/>
    </source>
</evidence>
<feature type="compositionally biased region" description="Basic residues" evidence="9">
    <location>
        <begin position="229"/>
        <end position="244"/>
    </location>
</feature>
<feature type="compositionally biased region" description="Basic residues" evidence="9">
    <location>
        <begin position="181"/>
        <end position="193"/>
    </location>
</feature>
<evidence type="ECO:0000256" key="3">
    <source>
        <dbReference type="ARBA" id="ARBA00022664"/>
    </source>
</evidence>
<evidence type="ECO:0000259" key="10">
    <source>
        <dbReference type="Pfam" id="PF10197"/>
    </source>
</evidence>
<evidence type="ECO:0000256" key="9">
    <source>
        <dbReference type="SAM" id="MobiDB-lite"/>
    </source>
</evidence>
<name>A0AAJ7JER3_9HYME</name>
<dbReference type="GeneID" id="108631610"/>
<feature type="compositionally biased region" description="Basic residues" evidence="9">
    <location>
        <begin position="283"/>
        <end position="295"/>
    </location>
</feature>
<feature type="compositionally biased region" description="Basic residues" evidence="9">
    <location>
        <begin position="350"/>
        <end position="360"/>
    </location>
</feature>
<feature type="compositionally biased region" description="Low complexity" evidence="9">
    <location>
        <begin position="334"/>
        <end position="348"/>
    </location>
</feature>
<dbReference type="GO" id="GO:0000398">
    <property type="term" value="P:mRNA splicing, via spliceosome"/>
    <property type="evidence" value="ECO:0007669"/>
    <property type="project" value="TreeGrafter"/>
</dbReference>
<dbReference type="InterPro" id="IPR022209">
    <property type="entry name" value="CWC25"/>
</dbReference>
<feature type="region of interest" description="Disordered" evidence="9">
    <location>
        <begin position="163"/>
        <end position="202"/>
    </location>
</feature>
<dbReference type="AlphaFoldDB" id="A0AAJ7JER3"/>
<keyword evidence="7" id="KW-0539">Nucleus</keyword>
<keyword evidence="11" id="KW-1185">Reference proteome</keyword>
<feature type="compositionally biased region" description="Acidic residues" evidence="9">
    <location>
        <begin position="307"/>
        <end position="319"/>
    </location>
</feature>
<feature type="region of interest" description="Disordered" evidence="9">
    <location>
        <begin position="225"/>
        <end position="515"/>
    </location>
</feature>
<keyword evidence="4" id="KW-0747">Spliceosome</keyword>
<feature type="compositionally biased region" description="Basic and acidic residues" evidence="9">
    <location>
        <begin position="401"/>
        <end position="411"/>
    </location>
</feature>